<organism evidence="1 2">
    <name type="scientific">Nelumbo nucifera</name>
    <name type="common">Sacred lotus</name>
    <dbReference type="NCBI Taxonomy" id="4432"/>
    <lineage>
        <taxon>Eukaryota</taxon>
        <taxon>Viridiplantae</taxon>
        <taxon>Streptophyta</taxon>
        <taxon>Embryophyta</taxon>
        <taxon>Tracheophyta</taxon>
        <taxon>Spermatophyta</taxon>
        <taxon>Magnoliopsida</taxon>
        <taxon>Proteales</taxon>
        <taxon>Nelumbonaceae</taxon>
        <taxon>Nelumbo</taxon>
    </lineage>
</organism>
<proteinExistence type="predicted"/>
<dbReference type="AlphaFoldDB" id="A0A822ZUL5"/>
<comment type="caution">
    <text evidence="1">The sequence shown here is derived from an EMBL/GenBank/DDBJ whole genome shotgun (WGS) entry which is preliminary data.</text>
</comment>
<dbReference type="EMBL" id="DUZY01000008">
    <property type="protein sequence ID" value="DAD48663.1"/>
    <property type="molecule type" value="Genomic_DNA"/>
</dbReference>
<accession>A0A822ZUL5</accession>
<reference evidence="1 2" key="1">
    <citation type="journal article" date="2020" name="Mol. Biol. Evol.">
        <title>Distinct Expression and Methylation Patterns for Genes with Different Fates following a Single Whole-Genome Duplication in Flowering Plants.</title>
        <authorList>
            <person name="Shi T."/>
            <person name="Rahmani R.S."/>
            <person name="Gugger P.F."/>
            <person name="Wang M."/>
            <person name="Li H."/>
            <person name="Zhang Y."/>
            <person name="Li Z."/>
            <person name="Wang Q."/>
            <person name="Van de Peer Y."/>
            <person name="Marchal K."/>
            <person name="Chen J."/>
        </authorList>
    </citation>
    <scope>NUCLEOTIDE SEQUENCE [LARGE SCALE GENOMIC DNA]</scope>
    <source>
        <tissue evidence="1">Leaf</tissue>
    </source>
</reference>
<evidence type="ECO:0000313" key="1">
    <source>
        <dbReference type="EMBL" id="DAD48663.1"/>
    </source>
</evidence>
<name>A0A822ZUL5_NELNU</name>
<protein>
    <submittedName>
        <fullName evidence="1">Uncharacterized protein</fullName>
    </submittedName>
</protein>
<sequence length="35" mass="4048">MKTNDKYLGGPLLLGRSKIQEWRYLVNRLKSKLAG</sequence>
<evidence type="ECO:0000313" key="2">
    <source>
        <dbReference type="Proteomes" id="UP000607653"/>
    </source>
</evidence>
<gene>
    <name evidence="1" type="ORF">HUJ06_018600</name>
</gene>
<keyword evidence="2" id="KW-1185">Reference proteome</keyword>
<dbReference type="Proteomes" id="UP000607653">
    <property type="component" value="Unassembled WGS sequence"/>
</dbReference>